<accession>A0A4S5CGT6</accession>
<evidence type="ECO:0000313" key="1">
    <source>
        <dbReference type="EMBL" id="THJ45057.1"/>
    </source>
</evidence>
<reference evidence="1 2" key="1">
    <citation type="submission" date="2019-04" db="EMBL/GenBank/DDBJ databases">
        <title>Comparative genomics of Aeromonas veronii strains pathogenic to fish.</title>
        <authorList>
            <person name="Cascarano M.C."/>
            <person name="Smyrli M."/>
            <person name="Katharios P."/>
        </authorList>
    </citation>
    <scope>NUCLEOTIDE SEQUENCE [LARGE SCALE GENOMIC DNA]</scope>
    <source>
        <strain evidence="1 2">XU1</strain>
    </source>
</reference>
<dbReference type="Proteomes" id="UP000309618">
    <property type="component" value="Unassembled WGS sequence"/>
</dbReference>
<evidence type="ECO:0000313" key="2">
    <source>
        <dbReference type="Proteomes" id="UP000309618"/>
    </source>
</evidence>
<comment type="caution">
    <text evidence="1">The sequence shown here is derived from an EMBL/GenBank/DDBJ whole genome shotgun (WGS) entry which is preliminary data.</text>
</comment>
<name>A0A4S5CGT6_AERVE</name>
<dbReference type="RefSeq" id="WP_136501880.1">
    <property type="nucleotide sequence ID" value="NZ_SSUX01000008.1"/>
</dbReference>
<dbReference type="AlphaFoldDB" id="A0A4S5CGT6"/>
<gene>
    <name evidence="1" type="ORF">E8Q35_12810</name>
</gene>
<dbReference type="EMBL" id="SSUX01000008">
    <property type="protein sequence ID" value="THJ45057.1"/>
    <property type="molecule type" value="Genomic_DNA"/>
</dbReference>
<sequence length="79" mass="8368">MKKPTKSEIKNKALSGLIDLAKADSGEYWEELAAELLPGAGIDELSGLANEIQAIAIKQAEALVKPKAVGVIGVSRPRR</sequence>
<proteinExistence type="predicted"/>
<protein>
    <submittedName>
        <fullName evidence="1">Uncharacterized protein</fullName>
    </submittedName>
</protein>
<organism evidence="1 2">
    <name type="scientific">Aeromonas veronii</name>
    <dbReference type="NCBI Taxonomy" id="654"/>
    <lineage>
        <taxon>Bacteria</taxon>
        <taxon>Pseudomonadati</taxon>
        <taxon>Pseudomonadota</taxon>
        <taxon>Gammaproteobacteria</taxon>
        <taxon>Aeromonadales</taxon>
        <taxon>Aeromonadaceae</taxon>
        <taxon>Aeromonas</taxon>
    </lineage>
</organism>